<name>A0ACB6QTP0_9PLEO</name>
<dbReference type="Proteomes" id="UP000799755">
    <property type="component" value="Unassembled WGS sequence"/>
</dbReference>
<keyword evidence="2" id="KW-1185">Reference proteome</keyword>
<evidence type="ECO:0000313" key="1">
    <source>
        <dbReference type="EMBL" id="KAF2470388.1"/>
    </source>
</evidence>
<reference evidence="1" key="1">
    <citation type="journal article" date="2020" name="Stud. Mycol.">
        <title>101 Dothideomycetes genomes: a test case for predicting lifestyles and emergence of pathogens.</title>
        <authorList>
            <person name="Haridas S."/>
            <person name="Albert R."/>
            <person name="Binder M."/>
            <person name="Bloem J."/>
            <person name="Labutti K."/>
            <person name="Salamov A."/>
            <person name="Andreopoulos B."/>
            <person name="Baker S."/>
            <person name="Barry K."/>
            <person name="Bills G."/>
            <person name="Bluhm B."/>
            <person name="Cannon C."/>
            <person name="Castanera R."/>
            <person name="Culley D."/>
            <person name="Daum C."/>
            <person name="Ezra D."/>
            <person name="Gonzalez J."/>
            <person name="Henrissat B."/>
            <person name="Kuo A."/>
            <person name="Liang C."/>
            <person name="Lipzen A."/>
            <person name="Lutzoni F."/>
            <person name="Magnuson J."/>
            <person name="Mondo S."/>
            <person name="Nolan M."/>
            <person name="Ohm R."/>
            <person name="Pangilinan J."/>
            <person name="Park H.-J."/>
            <person name="Ramirez L."/>
            <person name="Alfaro M."/>
            <person name="Sun H."/>
            <person name="Tritt A."/>
            <person name="Yoshinaga Y."/>
            <person name="Zwiers L.-H."/>
            <person name="Turgeon B."/>
            <person name="Goodwin S."/>
            <person name="Spatafora J."/>
            <person name="Crous P."/>
            <person name="Grigoriev I."/>
        </authorList>
    </citation>
    <scope>NUCLEOTIDE SEQUENCE</scope>
    <source>
        <strain evidence="1">ATCC 200398</strain>
    </source>
</reference>
<organism evidence="1 2">
    <name type="scientific">Lindgomyces ingoldianus</name>
    <dbReference type="NCBI Taxonomy" id="673940"/>
    <lineage>
        <taxon>Eukaryota</taxon>
        <taxon>Fungi</taxon>
        <taxon>Dikarya</taxon>
        <taxon>Ascomycota</taxon>
        <taxon>Pezizomycotina</taxon>
        <taxon>Dothideomycetes</taxon>
        <taxon>Pleosporomycetidae</taxon>
        <taxon>Pleosporales</taxon>
        <taxon>Lindgomycetaceae</taxon>
        <taxon>Lindgomyces</taxon>
    </lineage>
</organism>
<sequence>MPLSIWNSSHESDYSSNFEAPLPVVAASNLEVQTYEFPKAAISSMNRVFRIWKDFISRRARAVVSFGRTIDLLVSFATFFRCLQATIRRITMIKSHFIVKRWLGVCVGVAEALDLESKDLSHRSNFCISLVVFSHTSTHLLHIKLIPHAIKLLVQGFHASSSDYIEKDNIKAYIFNQ</sequence>
<gene>
    <name evidence="1" type="ORF">BDR25DRAFT_355499</name>
</gene>
<dbReference type="EMBL" id="MU003508">
    <property type="protein sequence ID" value="KAF2470388.1"/>
    <property type="molecule type" value="Genomic_DNA"/>
</dbReference>
<proteinExistence type="predicted"/>
<protein>
    <submittedName>
        <fullName evidence="1">Uncharacterized protein</fullName>
    </submittedName>
</protein>
<comment type="caution">
    <text evidence="1">The sequence shown here is derived from an EMBL/GenBank/DDBJ whole genome shotgun (WGS) entry which is preliminary data.</text>
</comment>
<evidence type="ECO:0000313" key="2">
    <source>
        <dbReference type="Proteomes" id="UP000799755"/>
    </source>
</evidence>
<accession>A0ACB6QTP0</accession>